<evidence type="ECO:0000313" key="1">
    <source>
        <dbReference type="EMBL" id="KAG5446446.1"/>
    </source>
</evidence>
<reference evidence="1 2" key="2">
    <citation type="journal article" date="2021" name="Genomics">
        <title>High-quality reference genome for Clonorchis sinensis.</title>
        <authorList>
            <person name="Young N.D."/>
            <person name="Stroehlein A.J."/>
            <person name="Kinkar L."/>
            <person name="Wang T."/>
            <person name="Sohn W.M."/>
            <person name="Chang B.C.H."/>
            <person name="Kaur P."/>
            <person name="Weisz D."/>
            <person name="Dudchenko O."/>
            <person name="Aiden E.L."/>
            <person name="Korhonen P.K."/>
            <person name="Gasser R.B."/>
        </authorList>
    </citation>
    <scope>NUCLEOTIDE SEQUENCE [LARGE SCALE GENOMIC DNA]</scope>
    <source>
        <strain evidence="1">Cs-k2</strain>
    </source>
</reference>
<comment type="caution">
    <text evidence="1">The sequence shown here is derived from an EMBL/GenBank/DDBJ whole genome shotgun (WGS) entry which is preliminary data.</text>
</comment>
<dbReference type="InParanoid" id="A0A419Q0P1"/>
<organism evidence="1 2">
    <name type="scientific">Clonorchis sinensis</name>
    <name type="common">Chinese liver fluke</name>
    <dbReference type="NCBI Taxonomy" id="79923"/>
    <lineage>
        <taxon>Eukaryota</taxon>
        <taxon>Metazoa</taxon>
        <taxon>Spiralia</taxon>
        <taxon>Lophotrochozoa</taxon>
        <taxon>Platyhelminthes</taxon>
        <taxon>Trematoda</taxon>
        <taxon>Digenea</taxon>
        <taxon>Opisthorchiida</taxon>
        <taxon>Opisthorchiata</taxon>
        <taxon>Opisthorchiidae</taxon>
        <taxon>Clonorchis</taxon>
    </lineage>
</organism>
<dbReference type="Proteomes" id="UP000286415">
    <property type="component" value="Unassembled WGS sequence"/>
</dbReference>
<name>A0A419Q0P1_CLOSI</name>
<accession>A0A419Q0P1</accession>
<gene>
    <name evidence="1" type="ORF">CSKR_105403</name>
</gene>
<keyword evidence="2" id="KW-1185">Reference proteome</keyword>
<dbReference type="OrthoDB" id="10051416at2759"/>
<sequence length="249" mass="28293">MVWVLSFTSPVSSGSASDQLVCVWARWLKWLEREFTDWKVRGSNSTSASRLPLSWFGQLGTMPALVLPSGDMADRHQKDVTAERFFSVLAVSELFRDRSAFRNPEGKKSRKISENSSIALGLFCRSWGSSVRRIPRVSVNPVFYLDLNCTQFADCTHLEQLNLLHQAASCFSCYDIRDIAIHVYTSKNFQQVYFEQKPIYKGIPPRNLSVVRVRVIGSMRQVILPECSKGYLKAGTTHKMSLEYKHVAS</sequence>
<dbReference type="AlphaFoldDB" id="A0A419Q0P1"/>
<protein>
    <submittedName>
        <fullName evidence="1">Uncharacterized protein</fullName>
    </submittedName>
</protein>
<reference evidence="1 2" key="1">
    <citation type="journal article" date="2018" name="Biotechnol. Adv.">
        <title>Improved genomic resources and new bioinformatic workflow for the carcinogenic parasite Clonorchis sinensis: Biotechnological implications.</title>
        <authorList>
            <person name="Wang D."/>
            <person name="Korhonen P.K."/>
            <person name="Gasser R.B."/>
            <person name="Young N.D."/>
        </authorList>
    </citation>
    <scope>NUCLEOTIDE SEQUENCE [LARGE SCALE GENOMIC DNA]</scope>
    <source>
        <strain evidence="1">Cs-k2</strain>
    </source>
</reference>
<proteinExistence type="predicted"/>
<evidence type="ECO:0000313" key="2">
    <source>
        <dbReference type="Proteomes" id="UP000286415"/>
    </source>
</evidence>
<dbReference type="EMBL" id="NIRI02000056">
    <property type="protein sequence ID" value="KAG5446446.1"/>
    <property type="molecule type" value="Genomic_DNA"/>
</dbReference>